<dbReference type="SUPFAM" id="SSF46894">
    <property type="entry name" value="C-terminal effector domain of the bipartite response regulators"/>
    <property type="match status" value="1"/>
</dbReference>
<keyword evidence="11" id="KW-1185">Reference proteome</keyword>
<dbReference type="InterPro" id="IPR039420">
    <property type="entry name" value="WalR-like"/>
</dbReference>
<comment type="caution">
    <text evidence="10">The sequence shown here is derived from an EMBL/GenBank/DDBJ whole genome shotgun (WGS) entry which is preliminary data.</text>
</comment>
<dbReference type="Proteomes" id="UP001494588">
    <property type="component" value="Unassembled WGS sequence"/>
</dbReference>
<evidence type="ECO:0000256" key="6">
    <source>
        <dbReference type="PROSITE-ProRule" id="PRU00169"/>
    </source>
</evidence>
<evidence type="ECO:0000256" key="1">
    <source>
        <dbReference type="ARBA" id="ARBA00022553"/>
    </source>
</evidence>
<sequence>MNSNALHVLILDGNRDLCAGLRVFFTNSGVTVSIAHEAPRLDWLLEEVRPSIVVLDVSLRRPDGLALLAQLRAGHEYMPVIVLNARADANERIVAFEMGADDCLGKPFFPQELLARIRAVIRRVSPRAEALPTVTGTPHRTVSFGAFRLDLTSRTLFLNGEPVEMKEREFSLLEVFARYPRQELPRAKILALLHGAGTSVLERSVDVPIWRLRRVLSADPSASHYIQTVRGVGYVFIPG</sequence>
<evidence type="ECO:0000256" key="5">
    <source>
        <dbReference type="ARBA" id="ARBA00023163"/>
    </source>
</evidence>
<dbReference type="PROSITE" id="PS51755">
    <property type="entry name" value="OMPR_PHOB"/>
    <property type="match status" value="1"/>
</dbReference>
<dbReference type="PANTHER" id="PTHR48111:SF4">
    <property type="entry name" value="DNA-BINDING DUAL TRANSCRIPTIONAL REGULATOR OMPR"/>
    <property type="match status" value="1"/>
</dbReference>
<dbReference type="Pfam" id="PF00072">
    <property type="entry name" value="Response_reg"/>
    <property type="match status" value="1"/>
</dbReference>
<keyword evidence="1 6" id="KW-0597">Phosphoprotein</keyword>
<name>A0ABU9QLP6_9BURK</name>
<dbReference type="EMBL" id="JAZHGC010000033">
    <property type="protein sequence ID" value="MEM5290183.1"/>
    <property type="molecule type" value="Genomic_DNA"/>
</dbReference>
<dbReference type="PANTHER" id="PTHR48111">
    <property type="entry name" value="REGULATOR OF RPOS"/>
    <property type="match status" value="1"/>
</dbReference>
<dbReference type="Gene3D" id="6.10.250.690">
    <property type="match status" value="1"/>
</dbReference>
<evidence type="ECO:0000259" key="8">
    <source>
        <dbReference type="PROSITE" id="PS50110"/>
    </source>
</evidence>
<feature type="modified residue" description="4-aspartylphosphate" evidence="6">
    <location>
        <position position="56"/>
    </location>
</feature>
<protein>
    <submittedName>
        <fullName evidence="10">Winged helix-turn-helix domain-containing protein</fullName>
    </submittedName>
</protein>
<keyword evidence="5" id="KW-0804">Transcription</keyword>
<dbReference type="SUPFAM" id="SSF52172">
    <property type="entry name" value="CheY-like"/>
    <property type="match status" value="1"/>
</dbReference>
<dbReference type="CDD" id="cd00383">
    <property type="entry name" value="trans_reg_C"/>
    <property type="match status" value="1"/>
</dbReference>
<dbReference type="InterPro" id="IPR011006">
    <property type="entry name" value="CheY-like_superfamily"/>
</dbReference>
<keyword evidence="3" id="KW-0805">Transcription regulation</keyword>
<proteinExistence type="predicted"/>
<organism evidence="10 11">
    <name type="scientific">Paraburkholderia sabiae</name>
    <dbReference type="NCBI Taxonomy" id="273251"/>
    <lineage>
        <taxon>Bacteria</taxon>
        <taxon>Pseudomonadati</taxon>
        <taxon>Pseudomonadota</taxon>
        <taxon>Betaproteobacteria</taxon>
        <taxon>Burkholderiales</taxon>
        <taxon>Burkholderiaceae</taxon>
        <taxon>Paraburkholderia</taxon>
    </lineage>
</organism>
<dbReference type="InterPro" id="IPR016032">
    <property type="entry name" value="Sig_transdc_resp-reg_C-effctor"/>
</dbReference>
<evidence type="ECO:0000256" key="2">
    <source>
        <dbReference type="ARBA" id="ARBA00023012"/>
    </source>
</evidence>
<dbReference type="RefSeq" id="WP_201651775.1">
    <property type="nucleotide sequence ID" value="NZ_CAJHCS010000014.1"/>
</dbReference>
<evidence type="ECO:0000259" key="9">
    <source>
        <dbReference type="PROSITE" id="PS51755"/>
    </source>
</evidence>
<keyword evidence="2" id="KW-0902">Two-component regulatory system</keyword>
<dbReference type="Gene3D" id="1.10.10.10">
    <property type="entry name" value="Winged helix-like DNA-binding domain superfamily/Winged helix DNA-binding domain"/>
    <property type="match status" value="1"/>
</dbReference>
<evidence type="ECO:0000256" key="3">
    <source>
        <dbReference type="ARBA" id="ARBA00023015"/>
    </source>
</evidence>
<dbReference type="SMART" id="SM00448">
    <property type="entry name" value="REC"/>
    <property type="match status" value="1"/>
</dbReference>
<dbReference type="InterPro" id="IPR001867">
    <property type="entry name" value="OmpR/PhoB-type_DNA-bd"/>
</dbReference>
<evidence type="ECO:0000256" key="4">
    <source>
        <dbReference type="ARBA" id="ARBA00023125"/>
    </source>
</evidence>
<evidence type="ECO:0000313" key="11">
    <source>
        <dbReference type="Proteomes" id="UP001494588"/>
    </source>
</evidence>
<feature type="domain" description="Response regulatory" evidence="8">
    <location>
        <begin position="7"/>
        <end position="121"/>
    </location>
</feature>
<evidence type="ECO:0000313" key="10">
    <source>
        <dbReference type="EMBL" id="MEM5290183.1"/>
    </source>
</evidence>
<feature type="domain" description="OmpR/PhoB-type" evidence="9">
    <location>
        <begin position="139"/>
        <end position="238"/>
    </location>
</feature>
<reference evidence="10 11" key="1">
    <citation type="submission" date="2024-01" db="EMBL/GenBank/DDBJ databases">
        <title>The diversity of rhizobia nodulating Mimosa spp. in eleven states of Brazil covering several biomes is determined by host plant, location, and edaphic factors.</title>
        <authorList>
            <person name="Rouws L."/>
            <person name="Barauna A."/>
            <person name="Beukes C."/>
            <person name="De Faria S.M."/>
            <person name="Gross E."/>
            <person name="Dos Reis Junior F.B."/>
            <person name="Simon M."/>
            <person name="Maluk M."/>
            <person name="Odee D.W."/>
            <person name="Kenicer G."/>
            <person name="Young J.P.W."/>
            <person name="Reis V.M."/>
            <person name="Zilli J."/>
            <person name="James E.K."/>
        </authorList>
    </citation>
    <scope>NUCLEOTIDE SEQUENCE [LARGE SCALE GENOMIC DNA]</scope>
    <source>
        <strain evidence="10 11">JPY77</strain>
    </source>
</reference>
<dbReference type="Pfam" id="PF00486">
    <property type="entry name" value="Trans_reg_C"/>
    <property type="match status" value="1"/>
</dbReference>
<dbReference type="PROSITE" id="PS50110">
    <property type="entry name" value="RESPONSE_REGULATORY"/>
    <property type="match status" value="1"/>
</dbReference>
<evidence type="ECO:0000256" key="7">
    <source>
        <dbReference type="PROSITE-ProRule" id="PRU01091"/>
    </source>
</evidence>
<dbReference type="InterPro" id="IPR001789">
    <property type="entry name" value="Sig_transdc_resp-reg_receiver"/>
</dbReference>
<dbReference type="SMART" id="SM00862">
    <property type="entry name" value="Trans_reg_C"/>
    <property type="match status" value="1"/>
</dbReference>
<dbReference type="Gene3D" id="3.40.50.2300">
    <property type="match status" value="1"/>
</dbReference>
<keyword evidence="4 7" id="KW-0238">DNA-binding</keyword>
<feature type="DNA-binding region" description="OmpR/PhoB-type" evidence="7">
    <location>
        <begin position="139"/>
        <end position="238"/>
    </location>
</feature>
<dbReference type="InterPro" id="IPR036388">
    <property type="entry name" value="WH-like_DNA-bd_sf"/>
</dbReference>
<accession>A0ABU9QLP6</accession>
<gene>
    <name evidence="10" type="ORF">V4C55_31105</name>
</gene>